<dbReference type="AlphaFoldDB" id="A0A6J4SX53"/>
<feature type="domain" description="SpoVT-AbrB" evidence="2">
    <location>
        <begin position="3"/>
        <end position="58"/>
    </location>
</feature>
<dbReference type="NCBIfam" id="TIGR01439">
    <property type="entry name" value="lp_hng_hel_AbrB"/>
    <property type="match status" value="1"/>
</dbReference>
<dbReference type="Pfam" id="PF04014">
    <property type="entry name" value="MazE_antitoxin"/>
    <property type="match status" value="1"/>
</dbReference>
<dbReference type="PROSITE" id="PS51740">
    <property type="entry name" value="SPOVT_ABRB"/>
    <property type="match status" value="1"/>
</dbReference>
<evidence type="ECO:0000256" key="1">
    <source>
        <dbReference type="PROSITE-ProRule" id="PRU01076"/>
    </source>
</evidence>
<dbReference type="SMART" id="SM00966">
    <property type="entry name" value="SpoVT_AbrB"/>
    <property type="match status" value="1"/>
</dbReference>
<evidence type="ECO:0000259" key="2">
    <source>
        <dbReference type="PROSITE" id="PS51740"/>
    </source>
</evidence>
<sequence length="79" mass="8911">MSEFKTKTGQSGRIVIPGEYRRRLGLRSGDEIVMRLDDEGLRPRNGLGGRVEVQALVRRYVPEGRSLSDELISKGRSRP</sequence>
<evidence type="ECO:0000313" key="3">
    <source>
        <dbReference type="EMBL" id="CAA9507766.1"/>
    </source>
</evidence>
<reference evidence="3" key="1">
    <citation type="submission" date="2020-02" db="EMBL/GenBank/DDBJ databases">
        <authorList>
            <person name="Meier V. D."/>
        </authorList>
    </citation>
    <scope>NUCLEOTIDE SEQUENCE</scope>
    <source>
        <strain evidence="3">AVDCRST_MAG12</strain>
    </source>
</reference>
<organism evidence="3">
    <name type="scientific">uncultured Rubrobacteraceae bacterium</name>
    <dbReference type="NCBI Taxonomy" id="349277"/>
    <lineage>
        <taxon>Bacteria</taxon>
        <taxon>Bacillati</taxon>
        <taxon>Actinomycetota</taxon>
        <taxon>Rubrobacteria</taxon>
        <taxon>Rubrobacterales</taxon>
        <taxon>Rubrobacteraceae</taxon>
        <taxon>environmental samples</taxon>
    </lineage>
</organism>
<proteinExistence type="predicted"/>
<dbReference type="InterPro" id="IPR007159">
    <property type="entry name" value="SpoVT-AbrB_dom"/>
</dbReference>
<gene>
    <name evidence="3" type="ORF">AVDCRST_MAG12-3055</name>
</gene>
<keyword evidence="1" id="KW-0238">DNA-binding</keyword>
<name>A0A6J4SX53_9ACTN</name>
<protein>
    <recommendedName>
        <fullName evidence="2">SpoVT-AbrB domain-containing protein</fullName>
    </recommendedName>
</protein>
<dbReference type="InterPro" id="IPR037914">
    <property type="entry name" value="SpoVT-AbrB_sf"/>
</dbReference>
<dbReference type="Gene3D" id="2.10.260.10">
    <property type="match status" value="1"/>
</dbReference>
<dbReference type="SUPFAM" id="SSF89447">
    <property type="entry name" value="AbrB/MazE/MraZ-like"/>
    <property type="match status" value="1"/>
</dbReference>
<dbReference type="EMBL" id="CADCVK010000427">
    <property type="protein sequence ID" value="CAA9507766.1"/>
    <property type="molecule type" value="Genomic_DNA"/>
</dbReference>
<dbReference type="GO" id="GO:0003677">
    <property type="term" value="F:DNA binding"/>
    <property type="evidence" value="ECO:0007669"/>
    <property type="project" value="UniProtKB-UniRule"/>
</dbReference>
<accession>A0A6J4SX53</accession>